<reference evidence="9" key="2">
    <citation type="submission" date="2019-07" db="EMBL/GenBank/DDBJ databases">
        <authorList>
            <person name="Seetharam A."/>
            <person name="Woodhouse M."/>
            <person name="Cannon E."/>
        </authorList>
    </citation>
    <scope>NUCLEOTIDE SEQUENCE [LARGE SCALE GENOMIC DNA]</scope>
    <source>
        <strain evidence="9">cv. B73</strain>
    </source>
</reference>
<dbReference type="EnsemblPlants" id="Zm00001eb168320_T001">
    <property type="protein sequence ID" value="Zm00001eb168320_P001"/>
    <property type="gene ID" value="Zm00001eb168320"/>
</dbReference>
<keyword evidence="10" id="KW-1185">Reference proteome</keyword>
<reference evidence="9" key="3">
    <citation type="submission" date="2021-05" db="UniProtKB">
        <authorList>
            <consortium name="EnsemblPlants"/>
        </authorList>
    </citation>
    <scope>IDENTIFICATION</scope>
    <source>
        <strain evidence="9">cv. B73</strain>
    </source>
</reference>
<evidence type="ECO:0000313" key="9">
    <source>
        <dbReference type="EnsemblPlants" id="Zm00001eb168320_P001"/>
    </source>
</evidence>
<evidence type="ECO:0000256" key="4">
    <source>
        <dbReference type="ARBA" id="ARBA00023034"/>
    </source>
</evidence>
<dbReference type="InParanoid" id="A0A804NKX4"/>
<dbReference type="FunFam" id="3.40.50.11340:FF:000005">
    <property type="entry name" value="Galactoside 2-alpha-L-fucosyltransferase"/>
    <property type="match status" value="1"/>
</dbReference>
<comment type="subcellular location">
    <subcellularLocation>
        <location evidence="7">Golgi apparatus</location>
        <location evidence="7">Golgi stack membrane</location>
        <topology evidence="7">Single-pass type II membrane protein</topology>
    </subcellularLocation>
</comment>
<keyword evidence="6 7" id="KW-0961">Cell wall biogenesis/degradation</keyword>
<dbReference type="AlphaFoldDB" id="A0A804NKX4"/>
<comment type="function">
    <text evidence="7">May be involved in cell wall biosynthesis.</text>
</comment>
<organism evidence="9 10">
    <name type="scientific">Zea mays</name>
    <name type="common">Maize</name>
    <dbReference type="NCBI Taxonomy" id="4577"/>
    <lineage>
        <taxon>Eukaryota</taxon>
        <taxon>Viridiplantae</taxon>
        <taxon>Streptophyta</taxon>
        <taxon>Embryophyta</taxon>
        <taxon>Tracheophyta</taxon>
        <taxon>Spermatophyta</taxon>
        <taxon>Magnoliopsida</taxon>
        <taxon>Liliopsida</taxon>
        <taxon>Poales</taxon>
        <taxon>Poaceae</taxon>
        <taxon>PACMAD clade</taxon>
        <taxon>Panicoideae</taxon>
        <taxon>Andropogonodae</taxon>
        <taxon>Andropogoneae</taxon>
        <taxon>Tripsacinae</taxon>
        <taxon>Zea</taxon>
    </lineage>
</organism>
<evidence type="ECO:0000256" key="2">
    <source>
        <dbReference type="ARBA" id="ARBA00022676"/>
    </source>
</evidence>
<dbReference type="Pfam" id="PF03254">
    <property type="entry name" value="XG_FTase"/>
    <property type="match status" value="1"/>
</dbReference>
<evidence type="ECO:0000256" key="7">
    <source>
        <dbReference type="RuleBase" id="RU367004"/>
    </source>
</evidence>
<proteinExistence type="inferred from homology"/>
<dbReference type="GO" id="GO:0009969">
    <property type="term" value="P:xyloglucan biosynthetic process"/>
    <property type="evidence" value="ECO:0000318"/>
    <property type="project" value="GO_Central"/>
</dbReference>
<dbReference type="PANTHER" id="PTHR31889:SF37">
    <property type="entry name" value="FUCOSYLTRANSFERASE"/>
    <property type="match status" value="1"/>
</dbReference>
<dbReference type="RefSeq" id="XP_020407391.1">
    <property type="nucleotide sequence ID" value="XM_020551802.1"/>
</dbReference>
<keyword evidence="4 7" id="KW-0333">Golgi apparatus</keyword>
<feature type="region of interest" description="Disordered" evidence="8">
    <location>
        <begin position="197"/>
        <end position="227"/>
    </location>
</feature>
<comment type="similarity">
    <text evidence="1 7">Belongs to the glycosyltransferase 37 family.</text>
</comment>
<evidence type="ECO:0000256" key="8">
    <source>
        <dbReference type="SAM" id="MobiDB-lite"/>
    </source>
</evidence>
<dbReference type="GO" id="GO:0008107">
    <property type="term" value="F:galactoside 2-alpha-L-fucosyltransferase activity"/>
    <property type="evidence" value="ECO:0007669"/>
    <property type="project" value="InterPro"/>
</dbReference>
<evidence type="ECO:0000256" key="6">
    <source>
        <dbReference type="ARBA" id="ARBA00023316"/>
    </source>
</evidence>
<keyword evidence="2 7" id="KW-0328">Glycosyltransferase</keyword>
<dbReference type="EC" id="2.4.1.-" evidence="7"/>
<evidence type="ECO:0000256" key="3">
    <source>
        <dbReference type="ARBA" id="ARBA00022679"/>
    </source>
</evidence>
<dbReference type="GO" id="GO:0071555">
    <property type="term" value="P:cell wall organization"/>
    <property type="evidence" value="ECO:0007669"/>
    <property type="project" value="UniProtKB-UniRule"/>
</dbReference>
<gene>
    <name evidence="9" type="primary">LOC103655107</name>
</gene>
<dbReference type="GO" id="GO:0032580">
    <property type="term" value="C:Golgi cisterna membrane"/>
    <property type="evidence" value="ECO:0007669"/>
    <property type="project" value="UniProtKB-SubCell"/>
</dbReference>
<dbReference type="InterPro" id="IPR004938">
    <property type="entry name" value="XG_FTase"/>
</dbReference>
<dbReference type="PANTHER" id="PTHR31889">
    <property type="entry name" value="FUCOSYLTRANSFERASE 2-RELATED"/>
    <property type="match status" value="1"/>
</dbReference>
<sequence length="278" mass="30725">MAGFRQGPDDFSFPYTSTRTAHDRLHGCLLAAGFDQEACHSRYQSAMYRRNPGRGPSEHLVSKLRRHEALQRRCGPGTAAYSSALEQLKSGKNAGESPVNLKCRYLVSISYRGLGNRIIAAASVFLYALLTDRVLLVDSSNEMGELFCEPFPDTTWLLPWRSFPLWNFSSDTRPQRRNHHDIHLPFPRARIGGMPRASPGRGPPHALGASRPSHGWRCAAPGSGAQEPARVPAPVYLLQAARPEPHAPITKKPPRHPPPIPSRLDRCSVFVVSARLTG</sequence>
<dbReference type="GeneID" id="103655107"/>
<dbReference type="Gene3D" id="3.40.50.11340">
    <property type="match status" value="1"/>
</dbReference>
<keyword evidence="5" id="KW-0325">Glycoprotein</keyword>
<evidence type="ECO:0000313" key="10">
    <source>
        <dbReference type="Proteomes" id="UP000007305"/>
    </source>
</evidence>
<evidence type="ECO:0000256" key="1">
    <source>
        <dbReference type="ARBA" id="ARBA00010481"/>
    </source>
</evidence>
<dbReference type="Gramene" id="Zm00001eb168320_T001">
    <property type="protein sequence ID" value="Zm00001eb168320_P001"/>
    <property type="gene ID" value="Zm00001eb168320"/>
</dbReference>
<dbReference type="OrthoDB" id="1734695at2759"/>
<keyword evidence="3 7" id="KW-0808">Transferase</keyword>
<protein>
    <recommendedName>
        <fullName evidence="7">Fucosyltransferase</fullName>
        <ecNumber evidence="7">2.4.1.-</ecNumber>
    </recommendedName>
</protein>
<dbReference type="Proteomes" id="UP000007305">
    <property type="component" value="Chromosome 4"/>
</dbReference>
<evidence type="ECO:0000256" key="5">
    <source>
        <dbReference type="ARBA" id="ARBA00023180"/>
    </source>
</evidence>
<accession>A0A804NKX4</accession>
<dbReference type="GO" id="GO:0042546">
    <property type="term" value="P:cell wall biogenesis"/>
    <property type="evidence" value="ECO:0007669"/>
    <property type="project" value="InterPro"/>
</dbReference>
<dbReference type="KEGG" id="zma:103655107"/>
<name>A0A804NKX4_MAIZE</name>
<reference evidence="10" key="1">
    <citation type="journal article" date="2009" name="Science">
        <title>The B73 maize genome: complexity, diversity, and dynamics.</title>
        <authorList>
            <person name="Schnable P.S."/>
            <person name="Ware D."/>
            <person name="Fulton R.S."/>
            <person name="Stein J.C."/>
            <person name="Wei F."/>
            <person name="Pasternak S."/>
            <person name="Liang C."/>
            <person name="Zhang J."/>
            <person name="Fulton L."/>
            <person name="Graves T.A."/>
            <person name="Minx P."/>
            <person name="Reily A.D."/>
            <person name="Courtney L."/>
            <person name="Kruchowski S.S."/>
            <person name="Tomlinson C."/>
            <person name="Strong C."/>
            <person name="Delehaunty K."/>
            <person name="Fronick C."/>
            <person name="Courtney B."/>
            <person name="Rock S.M."/>
            <person name="Belter E."/>
            <person name="Du F."/>
            <person name="Kim K."/>
            <person name="Abbott R.M."/>
            <person name="Cotton M."/>
            <person name="Levy A."/>
            <person name="Marchetto P."/>
            <person name="Ochoa K."/>
            <person name="Jackson S.M."/>
            <person name="Gillam B."/>
            <person name="Chen W."/>
            <person name="Yan L."/>
            <person name="Higginbotham J."/>
            <person name="Cardenas M."/>
            <person name="Waligorski J."/>
            <person name="Applebaum E."/>
            <person name="Phelps L."/>
            <person name="Falcone J."/>
            <person name="Kanchi K."/>
            <person name="Thane T."/>
            <person name="Scimone A."/>
            <person name="Thane N."/>
            <person name="Henke J."/>
            <person name="Wang T."/>
            <person name="Ruppert J."/>
            <person name="Shah N."/>
            <person name="Rotter K."/>
            <person name="Hodges J."/>
            <person name="Ingenthron E."/>
            <person name="Cordes M."/>
            <person name="Kohlberg S."/>
            <person name="Sgro J."/>
            <person name="Delgado B."/>
            <person name="Mead K."/>
            <person name="Chinwalla A."/>
            <person name="Leonard S."/>
            <person name="Crouse K."/>
            <person name="Collura K."/>
            <person name="Kudrna D."/>
            <person name="Currie J."/>
            <person name="He R."/>
            <person name="Angelova A."/>
            <person name="Rajasekar S."/>
            <person name="Mueller T."/>
            <person name="Lomeli R."/>
            <person name="Scara G."/>
            <person name="Ko A."/>
            <person name="Delaney K."/>
            <person name="Wissotski M."/>
            <person name="Lopez G."/>
            <person name="Campos D."/>
            <person name="Braidotti M."/>
            <person name="Ashley E."/>
            <person name="Golser W."/>
            <person name="Kim H."/>
            <person name="Lee S."/>
            <person name="Lin J."/>
            <person name="Dujmic Z."/>
            <person name="Kim W."/>
            <person name="Talag J."/>
            <person name="Zuccolo A."/>
            <person name="Fan C."/>
            <person name="Sebastian A."/>
            <person name="Kramer M."/>
            <person name="Spiegel L."/>
            <person name="Nascimento L."/>
            <person name="Zutavern T."/>
            <person name="Miller B."/>
            <person name="Ambroise C."/>
            <person name="Muller S."/>
            <person name="Spooner W."/>
            <person name="Narechania A."/>
            <person name="Ren L."/>
            <person name="Wei S."/>
            <person name="Kumari S."/>
            <person name="Faga B."/>
            <person name="Levy M.J."/>
            <person name="McMahan L."/>
            <person name="Van Buren P."/>
            <person name="Vaughn M.W."/>
            <person name="Ying K."/>
            <person name="Yeh C.-T."/>
            <person name="Emrich S.J."/>
            <person name="Jia Y."/>
            <person name="Kalyanaraman A."/>
            <person name="Hsia A.-P."/>
            <person name="Barbazuk W.B."/>
            <person name="Baucom R.S."/>
            <person name="Brutnell T.P."/>
            <person name="Carpita N.C."/>
            <person name="Chaparro C."/>
            <person name="Chia J.-M."/>
            <person name="Deragon J.-M."/>
            <person name="Estill J.C."/>
            <person name="Fu Y."/>
            <person name="Jeddeloh J.A."/>
            <person name="Han Y."/>
            <person name="Lee H."/>
            <person name="Li P."/>
            <person name="Lisch D.R."/>
            <person name="Liu S."/>
            <person name="Liu Z."/>
            <person name="Nagel D.H."/>
            <person name="McCann M.C."/>
            <person name="SanMiguel P."/>
            <person name="Myers A.M."/>
            <person name="Nettleton D."/>
            <person name="Nguyen J."/>
            <person name="Penning B.W."/>
            <person name="Ponnala L."/>
            <person name="Schneider K.L."/>
            <person name="Schwartz D.C."/>
            <person name="Sharma A."/>
            <person name="Soderlund C."/>
            <person name="Springer N.M."/>
            <person name="Sun Q."/>
            <person name="Wang H."/>
            <person name="Waterman M."/>
            <person name="Westerman R."/>
            <person name="Wolfgruber T.K."/>
            <person name="Yang L."/>
            <person name="Yu Y."/>
            <person name="Zhang L."/>
            <person name="Zhou S."/>
            <person name="Zhu Q."/>
            <person name="Bennetzen J.L."/>
            <person name="Dawe R.K."/>
            <person name="Jiang J."/>
            <person name="Jiang N."/>
            <person name="Presting G.G."/>
            <person name="Wessler S.R."/>
            <person name="Aluru S."/>
            <person name="Martienssen R.A."/>
            <person name="Clifton S.W."/>
            <person name="McCombie W.R."/>
            <person name="Wing R.A."/>
            <person name="Wilson R.K."/>
        </authorList>
    </citation>
    <scope>NUCLEOTIDE SEQUENCE [LARGE SCALE GENOMIC DNA]</scope>
    <source>
        <strain evidence="10">cv. B73</strain>
    </source>
</reference>